<dbReference type="InterPro" id="IPR002821">
    <property type="entry name" value="Hydantoinase_A"/>
</dbReference>
<dbReference type="Pfam" id="PF05378">
    <property type="entry name" value="Hydant_A_N"/>
    <property type="match status" value="1"/>
</dbReference>
<comment type="caution">
    <text evidence="3">The sequence shown here is derived from an EMBL/GenBank/DDBJ whole genome shotgun (WGS) entry which is preliminary data.</text>
</comment>
<dbReference type="GeneID" id="77729049"/>
<dbReference type="GO" id="GO:0005829">
    <property type="term" value="C:cytosol"/>
    <property type="evidence" value="ECO:0007669"/>
    <property type="project" value="TreeGrafter"/>
</dbReference>
<protein>
    <submittedName>
        <fullName evidence="3">5-oxoprolinase</fullName>
    </submittedName>
</protein>
<dbReference type="PANTHER" id="PTHR11365:SF2">
    <property type="entry name" value="5-OXOPROLINASE"/>
    <property type="match status" value="1"/>
</dbReference>
<dbReference type="InterPro" id="IPR008040">
    <property type="entry name" value="Hydant_A_N"/>
</dbReference>
<gene>
    <name evidence="3" type="ORF">MKK02DRAFT_37928</name>
</gene>
<dbReference type="Proteomes" id="UP001164286">
    <property type="component" value="Unassembled WGS sequence"/>
</dbReference>
<accession>A0AA38LUU9</accession>
<organism evidence="3 4">
    <name type="scientific">Dioszegia hungarica</name>
    <dbReference type="NCBI Taxonomy" id="4972"/>
    <lineage>
        <taxon>Eukaryota</taxon>
        <taxon>Fungi</taxon>
        <taxon>Dikarya</taxon>
        <taxon>Basidiomycota</taxon>
        <taxon>Agaricomycotina</taxon>
        <taxon>Tremellomycetes</taxon>
        <taxon>Tremellales</taxon>
        <taxon>Bulleribasidiaceae</taxon>
        <taxon>Dioszegia</taxon>
    </lineage>
</organism>
<evidence type="ECO:0000259" key="1">
    <source>
        <dbReference type="Pfam" id="PF01968"/>
    </source>
</evidence>
<dbReference type="AlphaFoldDB" id="A0AA38LUU9"/>
<evidence type="ECO:0000313" key="3">
    <source>
        <dbReference type="EMBL" id="KAI9634396.1"/>
    </source>
</evidence>
<dbReference type="InterPro" id="IPR045079">
    <property type="entry name" value="Oxoprolinase-like"/>
</dbReference>
<reference evidence="3" key="1">
    <citation type="journal article" date="2022" name="G3 (Bethesda)">
        <title>High quality genome of the basidiomycete yeast Dioszegia hungarica PDD-24b-2 isolated from cloud water.</title>
        <authorList>
            <person name="Jarrige D."/>
            <person name="Haridas S."/>
            <person name="Bleykasten-Grosshans C."/>
            <person name="Joly M."/>
            <person name="Nadalig T."/>
            <person name="Sancelme M."/>
            <person name="Vuilleumier S."/>
            <person name="Grigoriev I.V."/>
            <person name="Amato P."/>
            <person name="Bringel F."/>
        </authorList>
    </citation>
    <scope>NUCLEOTIDE SEQUENCE</scope>
    <source>
        <strain evidence="3">PDD-24b-2</strain>
    </source>
</reference>
<dbReference type="GO" id="GO:0006749">
    <property type="term" value="P:glutathione metabolic process"/>
    <property type="evidence" value="ECO:0007669"/>
    <property type="project" value="TreeGrafter"/>
</dbReference>
<keyword evidence="4" id="KW-1185">Reference proteome</keyword>
<dbReference type="GO" id="GO:0017168">
    <property type="term" value="F:5-oxoprolinase (ATP-hydrolyzing) activity"/>
    <property type="evidence" value="ECO:0007669"/>
    <property type="project" value="TreeGrafter"/>
</dbReference>
<feature type="domain" description="Hydantoinase A/oxoprolinase" evidence="1">
    <location>
        <begin position="272"/>
        <end position="565"/>
    </location>
</feature>
<name>A0AA38LUU9_9TREE</name>
<proteinExistence type="predicted"/>
<dbReference type="EMBL" id="JAKWFO010000007">
    <property type="protein sequence ID" value="KAI9634396.1"/>
    <property type="molecule type" value="Genomic_DNA"/>
</dbReference>
<dbReference type="Pfam" id="PF01968">
    <property type="entry name" value="Hydantoinase_A"/>
    <property type="match status" value="1"/>
</dbReference>
<feature type="domain" description="Hydantoinase/oxoprolinase N-terminal" evidence="2">
    <location>
        <begin position="12"/>
        <end position="252"/>
    </location>
</feature>
<sequence length="767" mass="82860">MTFTLVPDHSIRVAIDRGGTFTDVYASWPDSARPDGPRKETITKLLSQDPSNYPDAPTEGIRRILETVTGRTVPRGEPLPVEKIDTVRLSTTVATNALLERRGTDHALLITKGFKDLLEIGNQARPRIFDLHIKKPSTLYGDVVEVDERVTLVGYTSDPEHEANAIKWSETGVERPYGGEGMHKGFGGEGMEVRKGLSGEAVHIMKQIDEAAVKADLQALYEKGYRSIAVVLAHSFTFPDHELTVGRLAQEVGFEHISLSSQLLPMIRMVPRGVSTTADAYLTPVLGAYLDGFYAGFKGGRKGGLNVEFMGSDGGLVNLDNFTGLNSILSGPAGGVVGYALTSWDEKERAPIVGFDVGGTSTDVSRFDGRYEIIYETTTAGISIQSPQLDINTVAAGGGSCLTFRNGMFHAGPESAGAHPGPACYRKGGPLALTDANLMLGRLVPKIFPQCFGPNENEPIDPSASLKAFTALQTRIETETGNKMSLDAMIYGFVKIANETMARPIRTLTEARGFATSKHILASFGGAGGQHACEIAESLGITRVLIHRYSSILSAYGLALADRVYEVQEPSSSLYNSSTTSSLHSRLDDLQSRVSTELQRQGFKAEQVQVERLLHMRFNGSDTSLMIPQPEGADFAEAFRVAYKQEFGFLLESDIVIDDIKVKGVGKSASSAGASVFEELKSLETNTVDNTLFTSSGGKVSSTQEVYVCPPGQTYGERVDIPVFQLEKLDTGDVVVGPALIIDATQTIFINATWNAVVTSRHLLVSR</sequence>
<evidence type="ECO:0000259" key="2">
    <source>
        <dbReference type="Pfam" id="PF05378"/>
    </source>
</evidence>
<dbReference type="RefSeq" id="XP_052944173.1">
    <property type="nucleotide sequence ID" value="XM_053089844.1"/>
</dbReference>
<evidence type="ECO:0000313" key="4">
    <source>
        <dbReference type="Proteomes" id="UP001164286"/>
    </source>
</evidence>
<dbReference type="PANTHER" id="PTHR11365">
    <property type="entry name" value="5-OXOPROLINASE RELATED"/>
    <property type="match status" value="1"/>
</dbReference>